<gene>
    <name evidence="1" type="ORF">TSAR_012536</name>
</gene>
<protein>
    <submittedName>
        <fullName evidence="1">Uncharacterized protein</fullName>
    </submittedName>
</protein>
<name>A0A232EUJ7_9HYME</name>
<dbReference type="EMBL" id="NNAY01002124">
    <property type="protein sequence ID" value="OXU22014.1"/>
    <property type="molecule type" value="Genomic_DNA"/>
</dbReference>
<keyword evidence="2" id="KW-1185">Reference proteome</keyword>
<sequence>MEMGKEEAPRARAERFPRSMSIYSSEARAQASASVRVGASPSGIATMQPPTLPSGEVQRMKREVGVFKFRILPVAVESGIGFRPRLLSPIDLQ</sequence>
<evidence type="ECO:0000313" key="1">
    <source>
        <dbReference type="EMBL" id="OXU22014.1"/>
    </source>
</evidence>
<dbReference type="Proteomes" id="UP000215335">
    <property type="component" value="Unassembled WGS sequence"/>
</dbReference>
<accession>A0A232EUJ7</accession>
<reference evidence="1 2" key="1">
    <citation type="journal article" date="2017" name="Curr. Biol.">
        <title>The Evolution of Venom by Co-option of Single-Copy Genes.</title>
        <authorList>
            <person name="Martinson E.O."/>
            <person name="Mrinalini"/>
            <person name="Kelkar Y.D."/>
            <person name="Chang C.H."/>
            <person name="Werren J.H."/>
        </authorList>
    </citation>
    <scope>NUCLEOTIDE SEQUENCE [LARGE SCALE GENOMIC DNA]</scope>
    <source>
        <strain evidence="1 2">Alberta</strain>
        <tissue evidence="1">Whole body</tissue>
    </source>
</reference>
<comment type="caution">
    <text evidence="1">The sequence shown here is derived from an EMBL/GenBank/DDBJ whole genome shotgun (WGS) entry which is preliminary data.</text>
</comment>
<evidence type="ECO:0000313" key="2">
    <source>
        <dbReference type="Proteomes" id="UP000215335"/>
    </source>
</evidence>
<organism evidence="1 2">
    <name type="scientific">Trichomalopsis sarcophagae</name>
    <dbReference type="NCBI Taxonomy" id="543379"/>
    <lineage>
        <taxon>Eukaryota</taxon>
        <taxon>Metazoa</taxon>
        <taxon>Ecdysozoa</taxon>
        <taxon>Arthropoda</taxon>
        <taxon>Hexapoda</taxon>
        <taxon>Insecta</taxon>
        <taxon>Pterygota</taxon>
        <taxon>Neoptera</taxon>
        <taxon>Endopterygota</taxon>
        <taxon>Hymenoptera</taxon>
        <taxon>Apocrita</taxon>
        <taxon>Proctotrupomorpha</taxon>
        <taxon>Chalcidoidea</taxon>
        <taxon>Pteromalidae</taxon>
        <taxon>Pteromalinae</taxon>
        <taxon>Trichomalopsis</taxon>
    </lineage>
</organism>
<dbReference type="AlphaFoldDB" id="A0A232EUJ7"/>
<proteinExistence type="predicted"/>